<dbReference type="InterPro" id="IPR001611">
    <property type="entry name" value="Leu-rich_rpt"/>
</dbReference>
<evidence type="ECO:0000313" key="2">
    <source>
        <dbReference type="Proteomes" id="UP000682733"/>
    </source>
</evidence>
<dbReference type="Pfam" id="PF13855">
    <property type="entry name" value="LRR_8"/>
    <property type="match status" value="1"/>
</dbReference>
<accession>A0A8S2YK44</accession>
<dbReference type="Gene3D" id="3.80.10.10">
    <property type="entry name" value="Ribonuclease Inhibitor"/>
    <property type="match status" value="1"/>
</dbReference>
<name>A0A8S2YK44_9BILA</name>
<organism evidence="1 2">
    <name type="scientific">Didymodactylos carnosus</name>
    <dbReference type="NCBI Taxonomy" id="1234261"/>
    <lineage>
        <taxon>Eukaryota</taxon>
        <taxon>Metazoa</taxon>
        <taxon>Spiralia</taxon>
        <taxon>Gnathifera</taxon>
        <taxon>Rotifera</taxon>
        <taxon>Eurotatoria</taxon>
        <taxon>Bdelloidea</taxon>
        <taxon>Philodinida</taxon>
        <taxon>Philodinidae</taxon>
        <taxon>Didymodactylos</taxon>
    </lineage>
</organism>
<dbReference type="PROSITE" id="PS51450">
    <property type="entry name" value="LRR"/>
    <property type="match status" value="1"/>
</dbReference>
<protein>
    <submittedName>
        <fullName evidence="1">Uncharacterized protein</fullName>
    </submittedName>
</protein>
<gene>
    <name evidence="1" type="ORF">TMI583_LOCUS50109</name>
</gene>
<dbReference type="EMBL" id="CAJOBA010116465">
    <property type="protein sequence ID" value="CAF4568789.1"/>
    <property type="molecule type" value="Genomic_DNA"/>
</dbReference>
<dbReference type="InterPro" id="IPR032675">
    <property type="entry name" value="LRR_dom_sf"/>
</dbReference>
<evidence type="ECO:0000313" key="1">
    <source>
        <dbReference type="EMBL" id="CAF4568789.1"/>
    </source>
</evidence>
<dbReference type="SUPFAM" id="SSF52058">
    <property type="entry name" value="L domain-like"/>
    <property type="match status" value="1"/>
</dbReference>
<proteinExistence type="predicted"/>
<comment type="caution">
    <text evidence="1">The sequence shown here is derived from an EMBL/GenBank/DDBJ whole genome shotgun (WGS) entry which is preliminary data.</text>
</comment>
<feature type="non-terminal residue" evidence="1">
    <location>
        <position position="1"/>
    </location>
</feature>
<dbReference type="Proteomes" id="UP000682733">
    <property type="component" value="Unassembled WGS sequence"/>
</dbReference>
<dbReference type="AlphaFoldDB" id="A0A8S2YK44"/>
<reference evidence="1" key="1">
    <citation type="submission" date="2021-02" db="EMBL/GenBank/DDBJ databases">
        <authorList>
            <person name="Nowell W R."/>
        </authorList>
    </citation>
    <scope>NUCLEOTIDE SEQUENCE</scope>
</reference>
<feature type="non-terminal residue" evidence="1">
    <location>
        <position position="140"/>
    </location>
</feature>
<sequence length="140" mass="16346">IQNIKSYIFVGKTSLVSLNLAHNNLTYLDNDTFCTVPNLEYLDLTYNPIILDNFDIFMCLERLHVIILSNEQLKNKTNILLPYSWNIYSKNQNLNLFRISSNITTLSKRLISLYNFTNQQQTNNNVKREHTANKGNENDL</sequence>